<keyword evidence="4" id="KW-0723">Serine/threonine-protein kinase</keyword>
<evidence type="ECO:0000256" key="10">
    <source>
        <dbReference type="ARBA" id="ARBA00022837"/>
    </source>
</evidence>
<sequence>MGSCCIKASSNTNDTLREIQEETSSSDLEKVNDFKIKIQNLKREHQRGRINTFDLLRDALEELDLTEEPINEHYELGKILGSGKYGVVRKGVAKNNPDFRVAVKVIDVSKLNSQFHSLIQEILTLKKADHPNIVKIHEMYRDDETLYLVMEYVDGEELFDFIADRFKLKESEACDIIEQLVKSIRYLNTLGVVHRDLKPENIMINKKTFQIKILDFGLSAYFDESSQLRSKVGTPYYVAPEVLNGEYGKECDMWSVGVICYILLVGYPPFNSKNLKKIYEKIREGKPDYYQSEWENLSKDALDFTNKCIQKDIYKRMTPAKALTHSWITNKKTFKGEINTTVLRRLANFKSPDKLRKEIFQVLVCNVQPDTIYKMNEYFASLDVDNKGEISIKDVMKKFEELKFQSSRFDLLKSAYAENEDLKIQYTDFIARVLDITREVENDDLIRVFQHFDSDGSGKITKDDLKMVMKRKGENLSEEELNELIGQVDSSLRAGKNENNRTEINFETFKNYMLKLSPMSPSLRDKEQFKFKGEATFSMDILDDSNTQAYVDKRPTSIGSRLNSSSDSLGKKQTSFDIQMEYDEN</sequence>
<reference evidence="19" key="1">
    <citation type="submission" date="2023-07" db="EMBL/GenBank/DDBJ databases">
        <authorList>
            <consortium name="AG Swart"/>
            <person name="Singh M."/>
            <person name="Singh A."/>
            <person name="Seah K."/>
            <person name="Emmerich C."/>
        </authorList>
    </citation>
    <scope>NUCLEOTIDE SEQUENCE</scope>
    <source>
        <strain evidence="19">DP1</strain>
    </source>
</reference>
<dbReference type="InterPro" id="IPR000719">
    <property type="entry name" value="Prot_kinase_dom"/>
</dbReference>
<comment type="similarity">
    <text evidence="12">Belongs to the protein kinase superfamily. Ser/Thr protein kinase family. CDPK subfamily.</text>
</comment>
<dbReference type="PROSITE" id="PS50222">
    <property type="entry name" value="EF_HAND_2"/>
    <property type="match status" value="1"/>
</dbReference>
<evidence type="ECO:0000313" key="20">
    <source>
        <dbReference type="Proteomes" id="UP001295684"/>
    </source>
</evidence>
<dbReference type="CDD" id="cd05117">
    <property type="entry name" value="STKc_CAMK"/>
    <property type="match status" value="1"/>
</dbReference>
<dbReference type="FunFam" id="1.10.510.10:FF:000571">
    <property type="entry name" value="Maternal embryonic leucine zipper kinase"/>
    <property type="match status" value="1"/>
</dbReference>
<evidence type="ECO:0000256" key="8">
    <source>
        <dbReference type="ARBA" id="ARBA00022741"/>
    </source>
</evidence>
<comment type="catalytic activity">
    <reaction evidence="13">
        <text>L-threonyl-[protein] + ATP = O-phospho-L-threonyl-[protein] + ADP + H(+)</text>
        <dbReference type="Rhea" id="RHEA:46608"/>
        <dbReference type="Rhea" id="RHEA-COMP:11060"/>
        <dbReference type="Rhea" id="RHEA-COMP:11605"/>
        <dbReference type="ChEBI" id="CHEBI:15378"/>
        <dbReference type="ChEBI" id="CHEBI:30013"/>
        <dbReference type="ChEBI" id="CHEBI:30616"/>
        <dbReference type="ChEBI" id="CHEBI:61977"/>
        <dbReference type="ChEBI" id="CHEBI:456216"/>
        <dbReference type="EC" id="2.7.11.1"/>
    </reaction>
</comment>
<feature type="binding site" evidence="15">
    <location>
        <position position="104"/>
    </location>
    <ligand>
        <name>ATP</name>
        <dbReference type="ChEBI" id="CHEBI:30616"/>
    </ligand>
</feature>
<evidence type="ECO:0000256" key="7">
    <source>
        <dbReference type="ARBA" id="ARBA00022737"/>
    </source>
</evidence>
<name>A0AAD1U6H5_EUPCR</name>
<evidence type="ECO:0000256" key="9">
    <source>
        <dbReference type="ARBA" id="ARBA00022777"/>
    </source>
</evidence>
<dbReference type="Proteomes" id="UP001295684">
    <property type="component" value="Unassembled WGS sequence"/>
</dbReference>
<dbReference type="FunFam" id="3.30.200.20:FF:000315">
    <property type="entry name" value="Calcium-dependent protein kinase 3"/>
    <property type="match status" value="1"/>
</dbReference>
<dbReference type="InterPro" id="IPR017441">
    <property type="entry name" value="Protein_kinase_ATP_BS"/>
</dbReference>
<dbReference type="PROSITE" id="PS00107">
    <property type="entry name" value="PROTEIN_KINASE_ATP"/>
    <property type="match status" value="1"/>
</dbReference>
<dbReference type="EC" id="2.7.11.1" evidence="3"/>
<keyword evidence="8 15" id="KW-0547">Nucleotide-binding</keyword>
<dbReference type="PROSITE" id="PS00108">
    <property type="entry name" value="PROTEIN_KINASE_ST"/>
    <property type="match status" value="1"/>
</dbReference>
<dbReference type="GO" id="GO:0004674">
    <property type="term" value="F:protein serine/threonine kinase activity"/>
    <property type="evidence" value="ECO:0007669"/>
    <property type="project" value="UniProtKB-KW"/>
</dbReference>
<gene>
    <name evidence="19" type="ORF">ECRASSUSDP1_LOCUS4136</name>
</gene>
<dbReference type="InterPro" id="IPR011009">
    <property type="entry name" value="Kinase-like_dom_sf"/>
</dbReference>
<evidence type="ECO:0000256" key="13">
    <source>
        <dbReference type="ARBA" id="ARBA00047899"/>
    </source>
</evidence>
<accession>A0AAD1U6H5</accession>
<evidence type="ECO:0000256" key="5">
    <source>
        <dbReference type="ARBA" id="ARBA00022679"/>
    </source>
</evidence>
<comment type="cofactor">
    <cofactor evidence="1">
        <name>Mg(2+)</name>
        <dbReference type="ChEBI" id="CHEBI:18420"/>
    </cofactor>
</comment>
<evidence type="ECO:0000256" key="15">
    <source>
        <dbReference type="PROSITE-ProRule" id="PRU10141"/>
    </source>
</evidence>
<proteinExistence type="inferred from homology"/>
<dbReference type="Pfam" id="PF00069">
    <property type="entry name" value="Pkinase"/>
    <property type="match status" value="1"/>
</dbReference>
<keyword evidence="6" id="KW-0479">Metal-binding</keyword>
<evidence type="ECO:0000313" key="19">
    <source>
        <dbReference type="EMBL" id="CAI2362808.1"/>
    </source>
</evidence>
<evidence type="ECO:0000256" key="4">
    <source>
        <dbReference type="ARBA" id="ARBA00022527"/>
    </source>
</evidence>
<dbReference type="InterPro" id="IPR011992">
    <property type="entry name" value="EF-hand-dom_pair"/>
</dbReference>
<dbReference type="InterPro" id="IPR002048">
    <property type="entry name" value="EF_hand_dom"/>
</dbReference>
<feature type="domain" description="Protein kinase" evidence="17">
    <location>
        <begin position="74"/>
        <end position="328"/>
    </location>
</feature>
<dbReference type="InterPro" id="IPR050205">
    <property type="entry name" value="CDPK_Ser/Thr_kinases"/>
</dbReference>
<evidence type="ECO:0000256" key="14">
    <source>
        <dbReference type="ARBA" id="ARBA00048679"/>
    </source>
</evidence>
<dbReference type="SMART" id="SM00220">
    <property type="entry name" value="S_TKc"/>
    <property type="match status" value="1"/>
</dbReference>
<dbReference type="Pfam" id="PF13499">
    <property type="entry name" value="EF-hand_7"/>
    <property type="match status" value="1"/>
</dbReference>
<feature type="region of interest" description="Disordered" evidence="16">
    <location>
        <begin position="552"/>
        <end position="585"/>
    </location>
</feature>
<dbReference type="EMBL" id="CAMPGE010003964">
    <property type="protein sequence ID" value="CAI2362808.1"/>
    <property type="molecule type" value="Genomic_DNA"/>
</dbReference>
<evidence type="ECO:0000256" key="12">
    <source>
        <dbReference type="ARBA" id="ARBA00024334"/>
    </source>
</evidence>
<feature type="domain" description="EF-hand" evidence="18">
    <location>
        <begin position="440"/>
        <end position="475"/>
    </location>
</feature>
<evidence type="ECO:0000259" key="18">
    <source>
        <dbReference type="PROSITE" id="PS50222"/>
    </source>
</evidence>
<comment type="subunit">
    <text evidence="2">Monomer.</text>
</comment>
<dbReference type="PROSITE" id="PS00018">
    <property type="entry name" value="EF_HAND_1"/>
    <property type="match status" value="1"/>
</dbReference>
<dbReference type="SUPFAM" id="SSF47473">
    <property type="entry name" value="EF-hand"/>
    <property type="match status" value="1"/>
</dbReference>
<dbReference type="InterPro" id="IPR008271">
    <property type="entry name" value="Ser/Thr_kinase_AS"/>
</dbReference>
<evidence type="ECO:0000256" key="6">
    <source>
        <dbReference type="ARBA" id="ARBA00022723"/>
    </source>
</evidence>
<evidence type="ECO:0000256" key="3">
    <source>
        <dbReference type="ARBA" id="ARBA00012513"/>
    </source>
</evidence>
<dbReference type="Gene3D" id="1.10.238.10">
    <property type="entry name" value="EF-hand"/>
    <property type="match status" value="2"/>
</dbReference>
<keyword evidence="7" id="KW-0677">Repeat</keyword>
<keyword evidence="9" id="KW-0418">Kinase</keyword>
<dbReference type="SMART" id="SM00054">
    <property type="entry name" value="EFh"/>
    <property type="match status" value="2"/>
</dbReference>
<comment type="catalytic activity">
    <reaction evidence="14">
        <text>L-seryl-[protein] + ATP = O-phospho-L-seryl-[protein] + ADP + H(+)</text>
        <dbReference type="Rhea" id="RHEA:17989"/>
        <dbReference type="Rhea" id="RHEA-COMP:9863"/>
        <dbReference type="Rhea" id="RHEA-COMP:11604"/>
        <dbReference type="ChEBI" id="CHEBI:15378"/>
        <dbReference type="ChEBI" id="CHEBI:29999"/>
        <dbReference type="ChEBI" id="CHEBI:30616"/>
        <dbReference type="ChEBI" id="CHEBI:83421"/>
        <dbReference type="ChEBI" id="CHEBI:456216"/>
        <dbReference type="EC" id="2.7.11.1"/>
    </reaction>
</comment>
<comment type="caution">
    <text evidence="19">The sequence shown here is derived from an EMBL/GenBank/DDBJ whole genome shotgun (WGS) entry which is preliminary data.</text>
</comment>
<evidence type="ECO:0000256" key="1">
    <source>
        <dbReference type="ARBA" id="ARBA00001946"/>
    </source>
</evidence>
<dbReference type="InterPro" id="IPR018247">
    <property type="entry name" value="EF_Hand_1_Ca_BS"/>
</dbReference>
<evidence type="ECO:0000256" key="11">
    <source>
        <dbReference type="ARBA" id="ARBA00022840"/>
    </source>
</evidence>
<dbReference type="PROSITE" id="PS50011">
    <property type="entry name" value="PROTEIN_KINASE_DOM"/>
    <property type="match status" value="1"/>
</dbReference>
<dbReference type="AlphaFoldDB" id="A0AAD1U6H5"/>
<dbReference type="SUPFAM" id="SSF56112">
    <property type="entry name" value="Protein kinase-like (PK-like)"/>
    <property type="match status" value="1"/>
</dbReference>
<dbReference type="Gene3D" id="3.30.200.20">
    <property type="entry name" value="Phosphorylase Kinase, domain 1"/>
    <property type="match status" value="1"/>
</dbReference>
<feature type="compositionally biased region" description="Polar residues" evidence="16">
    <location>
        <begin position="557"/>
        <end position="577"/>
    </location>
</feature>
<evidence type="ECO:0000256" key="16">
    <source>
        <dbReference type="SAM" id="MobiDB-lite"/>
    </source>
</evidence>
<dbReference type="Gene3D" id="1.10.510.10">
    <property type="entry name" value="Transferase(Phosphotransferase) domain 1"/>
    <property type="match status" value="1"/>
</dbReference>
<dbReference type="PANTHER" id="PTHR24349">
    <property type="entry name" value="SERINE/THREONINE-PROTEIN KINASE"/>
    <property type="match status" value="1"/>
</dbReference>
<dbReference type="GO" id="GO:0005524">
    <property type="term" value="F:ATP binding"/>
    <property type="evidence" value="ECO:0007669"/>
    <property type="project" value="UniProtKB-UniRule"/>
</dbReference>
<evidence type="ECO:0000259" key="17">
    <source>
        <dbReference type="PROSITE" id="PS50011"/>
    </source>
</evidence>
<keyword evidence="5" id="KW-0808">Transferase</keyword>
<organism evidence="19 20">
    <name type="scientific">Euplotes crassus</name>
    <dbReference type="NCBI Taxonomy" id="5936"/>
    <lineage>
        <taxon>Eukaryota</taxon>
        <taxon>Sar</taxon>
        <taxon>Alveolata</taxon>
        <taxon>Ciliophora</taxon>
        <taxon>Intramacronucleata</taxon>
        <taxon>Spirotrichea</taxon>
        <taxon>Hypotrichia</taxon>
        <taxon>Euplotida</taxon>
        <taxon>Euplotidae</taxon>
        <taxon>Moneuplotes</taxon>
    </lineage>
</organism>
<keyword evidence="20" id="KW-1185">Reference proteome</keyword>
<evidence type="ECO:0000256" key="2">
    <source>
        <dbReference type="ARBA" id="ARBA00011245"/>
    </source>
</evidence>
<protein>
    <recommendedName>
        <fullName evidence="3">non-specific serine/threonine protein kinase</fullName>
        <ecNumber evidence="3">2.7.11.1</ecNumber>
    </recommendedName>
</protein>
<dbReference type="GO" id="GO:0005509">
    <property type="term" value="F:calcium ion binding"/>
    <property type="evidence" value="ECO:0007669"/>
    <property type="project" value="InterPro"/>
</dbReference>
<keyword evidence="11 15" id="KW-0067">ATP-binding</keyword>
<keyword evidence="10" id="KW-0106">Calcium</keyword>